<dbReference type="Proteomes" id="UP001054945">
    <property type="component" value="Unassembled WGS sequence"/>
</dbReference>
<dbReference type="EMBL" id="BPLR01017280">
    <property type="protein sequence ID" value="GIY90013.1"/>
    <property type="molecule type" value="Genomic_DNA"/>
</dbReference>
<protein>
    <submittedName>
        <fullName evidence="2">Uncharacterized protein</fullName>
    </submittedName>
</protein>
<accession>A0AAV4X5U0</accession>
<evidence type="ECO:0000256" key="1">
    <source>
        <dbReference type="SAM" id="MobiDB-lite"/>
    </source>
</evidence>
<organism evidence="2 3">
    <name type="scientific">Caerostris extrusa</name>
    <name type="common">Bark spider</name>
    <name type="synonym">Caerostris bankana</name>
    <dbReference type="NCBI Taxonomy" id="172846"/>
    <lineage>
        <taxon>Eukaryota</taxon>
        <taxon>Metazoa</taxon>
        <taxon>Ecdysozoa</taxon>
        <taxon>Arthropoda</taxon>
        <taxon>Chelicerata</taxon>
        <taxon>Arachnida</taxon>
        <taxon>Araneae</taxon>
        <taxon>Araneomorphae</taxon>
        <taxon>Entelegynae</taxon>
        <taxon>Araneoidea</taxon>
        <taxon>Araneidae</taxon>
        <taxon>Caerostris</taxon>
    </lineage>
</organism>
<feature type="region of interest" description="Disordered" evidence="1">
    <location>
        <begin position="61"/>
        <end position="107"/>
    </location>
</feature>
<sequence length="107" mass="11760">MLQRGGRLHMMEGLIKRRLHRDSENLTVSLEELCSVKGESDSETEEQRKIGSFCTVRCENLPEGISPSPSAPNVTIDPASDSSPDEHIPKSQSANSIQTPQVSGERK</sequence>
<keyword evidence="3" id="KW-1185">Reference proteome</keyword>
<dbReference type="AlphaFoldDB" id="A0AAV4X5U0"/>
<name>A0AAV4X5U0_CAEEX</name>
<reference evidence="2 3" key="1">
    <citation type="submission" date="2021-06" db="EMBL/GenBank/DDBJ databases">
        <title>Caerostris extrusa draft genome.</title>
        <authorList>
            <person name="Kono N."/>
            <person name="Arakawa K."/>
        </authorList>
    </citation>
    <scope>NUCLEOTIDE SEQUENCE [LARGE SCALE GENOMIC DNA]</scope>
</reference>
<evidence type="ECO:0000313" key="3">
    <source>
        <dbReference type="Proteomes" id="UP001054945"/>
    </source>
</evidence>
<evidence type="ECO:0000313" key="2">
    <source>
        <dbReference type="EMBL" id="GIY90013.1"/>
    </source>
</evidence>
<proteinExistence type="predicted"/>
<feature type="compositionally biased region" description="Polar residues" evidence="1">
    <location>
        <begin position="90"/>
        <end position="107"/>
    </location>
</feature>
<comment type="caution">
    <text evidence="2">The sequence shown here is derived from an EMBL/GenBank/DDBJ whole genome shotgun (WGS) entry which is preliminary data.</text>
</comment>
<gene>
    <name evidence="2" type="ORF">CEXT_250111</name>
</gene>